<dbReference type="Gene3D" id="1.25.10.10">
    <property type="entry name" value="Leucine-rich Repeat Variant"/>
    <property type="match status" value="1"/>
</dbReference>
<name>A0A9P0K826_ACAOB</name>
<evidence type="ECO:0000256" key="1">
    <source>
        <dbReference type="ARBA" id="ARBA00022703"/>
    </source>
</evidence>
<evidence type="ECO:0000313" key="7">
    <source>
        <dbReference type="Proteomes" id="UP001152888"/>
    </source>
</evidence>
<dbReference type="InterPro" id="IPR011993">
    <property type="entry name" value="PH-like_dom_sf"/>
</dbReference>
<comment type="caution">
    <text evidence="6">The sequence shown here is derived from an EMBL/GenBank/DDBJ whole genome shotgun (WGS) entry which is preliminary data.</text>
</comment>
<dbReference type="InterPro" id="IPR050868">
    <property type="entry name" value="ELMO_domain-containing"/>
</dbReference>
<dbReference type="GO" id="GO:0007015">
    <property type="term" value="P:actin filament organization"/>
    <property type="evidence" value="ECO:0007669"/>
    <property type="project" value="TreeGrafter"/>
</dbReference>
<dbReference type="InterPro" id="IPR006816">
    <property type="entry name" value="ELMO_dom"/>
</dbReference>
<dbReference type="GO" id="GO:0006909">
    <property type="term" value="P:phagocytosis"/>
    <property type="evidence" value="ECO:0007669"/>
    <property type="project" value="UniProtKB-KW"/>
</dbReference>
<dbReference type="Proteomes" id="UP001152888">
    <property type="component" value="Unassembled WGS sequence"/>
</dbReference>
<dbReference type="InterPro" id="IPR001849">
    <property type="entry name" value="PH_domain"/>
</dbReference>
<comment type="function">
    <text evidence="4">Involved in cytoskeletal rearrangements required for phagocytosis of apoptotic cells and cell motility. Acts in association with DOCK1 and CRK. Was initially proposed to be required in complex with DOCK1 to activate Rac Rho small GTPases. May enhance the guanine nucleotide exchange factor (GEF) activity of DOCK1.</text>
</comment>
<sequence length="717" mass="80630">MPAMEEKDPNIVKIAVEMTDQVPQLIKFNQKQPLAGIIQVLCNGWNLSDPEQYALQFNESNNNNYITEKNRNEIKNGSVLRLQYSPSKTAQDILLKLNTGSPEEKAHAMNRLSVLSADMTFALDFINKQGLTLIIKQIESGKCKGTVLAHTLLSFVELMEHGIVSWDILNGDFITRVAGFVNSPQEAEVTQAALSILENVVLNSTEGYGQVEREVPISSLVSHLQATSVVQQNAIALINALLSRADLAKRRSLVVMLSSNKVRTVIQNNILQTGAAKGAEMAHQLYVLQTLMLGLLEQRMMTKMDPQDQDGHEKIKELRRIAFDGDGSNIGGVPRGPGGFTRDYKKLGFRNDINPALDFTETPPGLLALDCMAYFARNHADAYAKLVLENSCRADEHECPFGRAAVELVRILCELLKIGEAPSEQCITYQPLFFTHDHPFEECFCICIVLLNKTWKEMRATSEDFQKVASVVREQIARALETTPASLEQLKNKLQTLTYSEITQLWQLQRNTREEWESHAKPVVELREQITPDILSLIKQQRLAFLVEGTRFTKYSARGQRIKDKFWYMRLSPNHKILHYGDCDEKSAPSHDELPSKLAVSDIRALLVGRDCPHMKGRKVSVEASHQLAFSLALEGVDLQSLDCVAPDELAWAYWTDGINSLLGQRMQSKETEKDLDTLLSMEIKLRLLDAEGVTIPQDPPPIPPDPPHYHFCYDLK</sequence>
<dbReference type="EMBL" id="CAKOFQ010006758">
    <property type="protein sequence ID" value="CAH1968970.1"/>
    <property type="molecule type" value="Genomic_DNA"/>
</dbReference>
<organism evidence="6 7">
    <name type="scientific">Acanthoscelides obtectus</name>
    <name type="common">Bean weevil</name>
    <name type="synonym">Bruchus obtectus</name>
    <dbReference type="NCBI Taxonomy" id="200917"/>
    <lineage>
        <taxon>Eukaryota</taxon>
        <taxon>Metazoa</taxon>
        <taxon>Ecdysozoa</taxon>
        <taxon>Arthropoda</taxon>
        <taxon>Hexapoda</taxon>
        <taxon>Insecta</taxon>
        <taxon>Pterygota</taxon>
        <taxon>Neoptera</taxon>
        <taxon>Endopterygota</taxon>
        <taxon>Coleoptera</taxon>
        <taxon>Polyphaga</taxon>
        <taxon>Cucujiformia</taxon>
        <taxon>Chrysomeloidea</taxon>
        <taxon>Chrysomelidae</taxon>
        <taxon>Bruchinae</taxon>
        <taxon>Bruchini</taxon>
        <taxon>Acanthoscelides</taxon>
    </lineage>
</organism>
<keyword evidence="2" id="KW-0581">Phagocytosis</keyword>
<dbReference type="Gene3D" id="2.30.29.30">
    <property type="entry name" value="Pleckstrin-homology domain (PH domain)/Phosphotyrosine-binding domain (PTB)"/>
    <property type="match status" value="1"/>
</dbReference>
<accession>A0A9P0K826</accession>
<dbReference type="OrthoDB" id="28413at2759"/>
<dbReference type="SUPFAM" id="SSF48371">
    <property type="entry name" value="ARM repeat"/>
    <property type="match status" value="1"/>
</dbReference>
<reference evidence="6" key="1">
    <citation type="submission" date="2022-03" db="EMBL/GenBank/DDBJ databases">
        <authorList>
            <person name="Sayadi A."/>
        </authorList>
    </citation>
    <scope>NUCLEOTIDE SEQUENCE</scope>
</reference>
<evidence type="ECO:0000256" key="3">
    <source>
        <dbReference type="ARBA" id="ARBA00023036"/>
    </source>
</evidence>
<dbReference type="Pfam" id="PF16457">
    <property type="entry name" value="PH_12"/>
    <property type="match status" value="1"/>
</dbReference>
<dbReference type="GO" id="GO:0048870">
    <property type="term" value="P:cell motility"/>
    <property type="evidence" value="ECO:0007669"/>
    <property type="project" value="TreeGrafter"/>
</dbReference>
<dbReference type="GO" id="GO:0006915">
    <property type="term" value="P:apoptotic process"/>
    <property type="evidence" value="ECO:0007669"/>
    <property type="project" value="UniProtKB-KW"/>
</dbReference>
<keyword evidence="1" id="KW-0053">Apoptosis</keyword>
<dbReference type="PANTHER" id="PTHR12771:SF56">
    <property type="entry name" value="CED-12"/>
    <property type="match status" value="1"/>
</dbReference>
<evidence type="ECO:0000259" key="5">
    <source>
        <dbReference type="PROSITE" id="PS51335"/>
    </source>
</evidence>
<gene>
    <name evidence="6" type="ORF">ACAOBT_LOCUS8158</name>
</gene>
<dbReference type="InterPro" id="IPR011989">
    <property type="entry name" value="ARM-like"/>
</dbReference>
<dbReference type="PANTHER" id="PTHR12771">
    <property type="entry name" value="ENGULFMENT AND CELL MOTILITY"/>
    <property type="match status" value="1"/>
</dbReference>
<dbReference type="GO" id="GO:0017124">
    <property type="term" value="F:SH3 domain binding"/>
    <property type="evidence" value="ECO:0007669"/>
    <property type="project" value="UniProtKB-KW"/>
</dbReference>
<dbReference type="InterPro" id="IPR016024">
    <property type="entry name" value="ARM-type_fold"/>
</dbReference>
<keyword evidence="3" id="KW-0729">SH3-binding</keyword>
<dbReference type="PROSITE" id="PS51335">
    <property type="entry name" value="ELMO"/>
    <property type="match status" value="1"/>
</dbReference>
<dbReference type="Gene3D" id="6.10.250.810">
    <property type="match status" value="1"/>
</dbReference>
<proteinExistence type="predicted"/>
<dbReference type="GO" id="GO:0005886">
    <property type="term" value="C:plasma membrane"/>
    <property type="evidence" value="ECO:0007669"/>
    <property type="project" value="TreeGrafter"/>
</dbReference>
<evidence type="ECO:0000256" key="2">
    <source>
        <dbReference type="ARBA" id="ARBA00022907"/>
    </source>
</evidence>
<dbReference type="Pfam" id="PF11841">
    <property type="entry name" value="ELMO_ARM"/>
    <property type="match status" value="1"/>
</dbReference>
<dbReference type="AlphaFoldDB" id="A0A9P0K826"/>
<keyword evidence="7" id="KW-1185">Reference proteome</keyword>
<dbReference type="Pfam" id="PF04727">
    <property type="entry name" value="ELMO_CED12"/>
    <property type="match status" value="1"/>
</dbReference>
<feature type="domain" description="ELMO" evidence="5">
    <location>
        <begin position="310"/>
        <end position="480"/>
    </location>
</feature>
<evidence type="ECO:0000313" key="6">
    <source>
        <dbReference type="EMBL" id="CAH1968970.1"/>
    </source>
</evidence>
<evidence type="ECO:0000256" key="4">
    <source>
        <dbReference type="ARBA" id="ARBA00024863"/>
    </source>
</evidence>
<protein>
    <recommendedName>
        <fullName evidence="5">ELMO domain-containing protein</fullName>
    </recommendedName>
</protein>
<dbReference type="InterPro" id="IPR024574">
    <property type="entry name" value="ELMO_ARM"/>
</dbReference>
<dbReference type="SUPFAM" id="SSF50729">
    <property type="entry name" value="PH domain-like"/>
    <property type="match status" value="1"/>
</dbReference>